<name>D2VUA8_NAEGR</name>
<dbReference type="Gene3D" id="2.60.120.200">
    <property type="match status" value="1"/>
</dbReference>
<dbReference type="Proteomes" id="UP000006671">
    <property type="component" value="Unassembled WGS sequence"/>
</dbReference>
<dbReference type="InParanoid" id="D2VUA8"/>
<dbReference type="SUPFAM" id="SSF49899">
    <property type="entry name" value="Concanavalin A-like lectins/glucanases"/>
    <property type="match status" value="1"/>
</dbReference>
<keyword evidence="2" id="KW-1185">Reference proteome</keyword>
<organism evidence="2">
    <name type="scientific">Naegleria gruberi</name>
    <name type="common">Amoeba</name>
    <dbReference type="NCBI Taxonomy" id="5762"/>
    <lineage>
        <taxon>Eukaryota</taxon>
        <taxon>Discoba</taxon>
        <taxon>Heterolobosea</taxon>
        <taxon>Tetramitia</taxon>
        <taxon>Eutetramitia</taxon>
        <taxon>Vahlkampfiidae</taxon>
        <taxon>Naegleria</taxon>
    </lineage>
</organism>
<dbReference type="GeneID" id="8855763"/>
<dbReference type="EMBL" id="GG738898">
    <property type="protein sequence ID" value="EFC39657.1"/>
    <property type="molecule type" value="Genomic_DNA"/>
</dbReference>
<protein>
    <submittedName>
        <fullName evidence="1">LamG domain-containing protein</fullName>
    </submittedName>
</protein>
<dbReference type="KEGG" id="ngr:NAEGRDRAFT_81250"/>
<dbReference type="Pfam" id="PF13385">
    <property type="entry name" value="Laminin_G_3"/>
    <property type="match status" value="1"/>
</dbReference>
<accession>D2VUA8</accession>
<sequence length="362" mass="41600">MSRRAHQVSNSNFVRALFVGALYNDSTRQQDDEDLHDMNHSGINSVFEFSSEVNLYYEMKVPSEMMIQPFDELTMMAWVHPTKHGDIRIFDSSVAGENFAGFGFDLHMDKVRFLGSRRDDVAVGVNCVSSRRSVRIGEWNHCCVTFKKGEMRFYINGELDVVHLSDLKMLDPPLQNKLCIGYSMIGHPGSGYYEGFMSQMSVWNVALSDNHVEMCSRKNLLLLQGKGQTDSQFFFDPELYHIFNNHALIYLPYLKWDNDRVKNFGISSENLDIKANCPSRRSSKKILSVSNDRAKFTSNESGFDSNQYPVFKGVYWMRELHQHFSKEKRAMINLLLLIANRHAPLIGDLPGEVLEVVFSFLE</sequence>
<dbReference type="RefSeq" id="XP_002672401.1">
    <property type="nucleotide sequence ID" value="XM_002672355.1"/>
</dbReference>
<dbReference type="InterPro" id="IPR013320">
    <property type="entry name" value="ConA-like_dom_sf"/>
</dbReference>
<evidence type="ECO:0000313" key="2">
    <source>
        <dbReference type="Proteomes" id="UP000006671"/>
    </source>
</evidence>
<proteinExistence type="predicted"/>
<gene>
    <name evidence="1" type="ORF">NAEGRDRAFT_81250</name>
</gene>
<evidence type="ECO:0000313" key="1">
    <source>
        <dbReference type="EMBL" id="EFC39657.1"/>
    </source>
</evidence>
<dbReference type="VEuPathDB" id="AmoebaDB:NAEGRDRAFT_81250"/>
<dbReference type="AlphaFoldDB" id="D2VUA8"/>
<reference evidence="1 2" key="1">
    <citation type="journal article" date="2010" name="Cell">
        <title>The genome of Naegleria gruberi illuminates early eukaryotic versatility.</title>
        <authorList>
            <person name="Fritz-Laylin L.K."/>
            <person name="Prochnik S.E."/>
            <person name="Ginger M.L."/>
            <person name="Dacks J.B."/>
            <person name="Carpenter M.L."/>
            <person name="Field M.C."/>
            <person name="Kuo A."/>
            <person name="Paredez A."/>
            <person name="Chapman J."/>
            <person name="Pham J."/>
            <person name="Shu S."/>
            <person name="Neupane R."/>
            <person name="Cipriano M."/>
            <person name="Mancuso J."/>
            <person name="Tu H."/>
            <person name="Salamov A."/>
            <person name="Lindquist E."/>
            <person name="Shapiro H."/>
            <person name="Lucas S."/>
            <person name="Grigoriev I.V."/>
            <person name="Cande W.Z."/>
            <person name="Fulton C."/>
            <person name="Rokhsar D.S."/>
            <person name="Dawson S.C."/>
        </authorList>
    </citation>
    <scope>NUCLEOTIDE SEQUENCE [LARGE SCALE GENOMIC DNA]</scope>
    <source>
        <strain evidence="1 2">NEG-M</strain>
    </source>
</reference>